<accession>A0A2T5U247</accession>
<dbReference type="EMBL" id="QAYE01000007">
    <property type="protein sequence ID" value="PTW45586.1"/>
    <property type="molecule type" value="Genomic_DNA"/>
</dbReference>
<evidence type="ECO:0000313" key="2">
    <source>
        <dbReference type="EMBL" id="PTW45586.1"/>
    </source>
</evidence>
<evidence type="ECO:0000313" key="3">
    <source>
        <dbReference type="Proteomes" id="UP000244013"/>
    </source>
</evidence>
<comment type="caution">
    <text evidence="2">The sequence shown here is derived from an EMBL/GenBank/DDBJ whole genome shotgun (WGS) entry which is preliminary data.</text>
</comment>
<sequence>MADWTDLLRGGPDPSDVGAAFGQGQAQAVALRQARLADQQKQVAFQQQQQYRSRVADLLKGNDINGAAAQAAAYGDDKASANFIAIQKNKYDQGAAGAGSFGEVVRGIAALPYEQRSGALAAATPTLQAMGYGREQIAGFDPTDQNLAAVGGLGYSAKDRAGDQQAVYDGQTGRQNADTARITAENPVVVGGSLVTRGGEQLFKDQQFFNAPTTDNVYQVGGVGSNGYTQTTQNLAPGSITAEQLYRTAIEPQESGGRAGVSGPATRYGTAQGASQMLPGTARSMAAKLGVKWRPELMTDKTPAGLAYQRQLGVAYAQEALDKTGGDPRAAAMFYHGGPDRSIWGPKTQAYGDRAVRSLTTQAVGQQPINRAPQIVQQGVAKPPAGSQPKPLSEKDMGIARTKLAQSQRLKAQIVQLQQLDPEGGALSGARPSSSAGIYGGVIGGRVSGALVGGDTDRFDTLVSNIRNTITAVTRVPGIGSQSDYEARLAAATMPERTRSASGRAQAYSEIYQIASDMEKEMLAQSQGGFGGRQTQQAKPTSAVPAGAAQMLRSNPNLRAQFDAKYGAGASASVLGS</sequence>
<reference evidence="2 3" key="1">
    <citation type="submission" date="2018-04" db="EMBL/GenBank/DDBJ databases">
        <title>Genomic Encyclopedia of Type Strains, Phase III (KMG-III): the genomes of soil and plant-associated and newly described type strains.</title>
        <authorList>
            <person name="Whitman W."/>
        </authorList>
    </citation>
    <scope>NUCLEOTIDE SEQUENCE [LARGE SCALE GENOMIC DNA]</scope>
    <source>
        <strain evidence="2 3">MA-olki</strain>
    </source>
</reference>
<dbReference type="OrthoDB" id="7574355at2"/>
<evidence type="ECO:0000256" key="1">
    <source>
        <dbReference type="SAM" id="MobiDB-lite"/>
    </source>
</evidence>
<protein>
    <submittedName>
        <fullName evidence="2">Uncharacterized protein</fullName>
    </submittedName>
</protein>
<dbReference type="AlphaFoldDB" id="A0A2T5U247"/>
<dbReference type="Proteomes" id="UP000244013">
    <property type="component" value="Unassembled WGS sequence"/>
</dbReference>
<feature type="region of interest" description="Disordered" evidence="1">
    <location>
        <begin position="524"/>
        <end position="546"/>
    </location>
</feature>
<dbReference type="InterPro" id="IPR023346">
    <property type="entry name" value="Lysozyme-like_dom_sf"/>
</dbReference>
<dbReference type="Gene3D" id="1.10.530.10">
    <property type="match status" value="1"/>
</dbReference>
<organism evidence="2 3">
    <name type="scientific">Sphingomonas faeni</name>
    <dbReference type="NCBI Taxonomy" id="185950"/>
    <lineage>
        <taxon>Bacteria</taxon>
        <taxon>Pseudomonadati</taxon>
        <taxon>Pseudomonadota</taxon>
        <taxon>Alphaproteobacteria</taxon>
        <taxon>Sphingomonadales</taxon>
        <taxon>Sphingomonadaceae</taxon>
        <taxon>Sphingomonas</taxon>
    </lineage>
</organism>
<name>A0A2T5U247_9SPHN</name>
<dbReference type="SUPFAM" id="SSF53955">
    <property type="entry name" value="Lysozyme-like"/>
    <property type="match status" value="1"/>
</dbReference>
<gene>
    <name evidence="2" type="ORF">C8J25_107271</name>
</gene>
<dbReference type="RefSeq" id="WP_107954998.1">
    <property type="nucleotide sequence ID" value="NZ_QAYE01000007.1"/>
</dbReference>
<dbReference type="GeneID" id="91006899"/>
<proteinExistence type="predicted"/>